<sequence>MTPNSTELEIEQLRKTIEQHNRAYYLDNAPTISDADYDALMQRLLTLEAEHPEFADPTSPSLRVGRDRNDAFVQVAHEQPMLSLSNTYNYDEIAEICKRTDTLLATDDVPWVAEMKYDGSSISLIYEEGVLARAVTRGDGTLGDDVTVNVRTIQSVPLRLHSIAGHPDYTRGRIEVRGEVLLPFKEFERLNGERTAESEAPFANPRNAAAGTLKTLNSRIVAQRRLLCICYYLYALDDETRLPDSYYERMKLLEEMGFDTGVAPFKSSDLSALYHYIDEWDVQRGDLPYATDGIVLKVDSLTQQRVLGNTAKSPRWAFAYKYQPENARAELLSVDYQVGRSGIVTPVANVEPVLISGTVVRRATLHNEEFIKSLDLHYHDYVYIEKGGEIIPKITAVEPSLRRPEAEPVRLPERCPACGAPLQQIDGSVGYYCVNSYACPPQIMGRIEHYCTRRAADINVGPETIDALFDRHLIENIDDLYKLTASDLAQLPNFKEKSINNLLASIEQSKGRPFARLLYGIGIRFVGEGTAKTLARHFQSIDRLAQATAYELQALPDVGPKIAEQVVYFFSLERNQQLIAELQRCGVRLEECAEEATDMPQSNRLEGERIVISGSFTQHSRDEYKQLIEQHGGTNVGSISSRTTFVLMGSDMGPSKRAKAEQLGIPLVTEEEFLARLNS</sequence>
<keyword evidence="14" id="KW-1185">Reference proteome</keyword>
<dbReference type="Gene3D" id="6.20.10.30">
    <property type="match status" value="1"/>
</dbReference>
<dbReference type="RefSeq" id="WP_007364639.1">
    <property type="nucleotide sequence ID" value="NZ_ACLR01000034.1"/>
</dbReference>
<keyword evidence="4 11" id="KW-0479">Metal-binding</keyword>
<feature type="binding site" evidence="11">
    <location>
        <position position="114"/>
    </location>
    <ligand>
        <name>NAD(+)</name>
        <dbReference type="ChEBI" id="CHEBI:57540"/>
    </ligand>
</feature>
<dbReference type="Gene3D" id="1.10.287.610">
    <property type="entry name" value="Helix hairpin bin"/>
    <property type="match status" value="1"/>
</dbReference>
<comment type="cofactor">
    <cofactor evidence="11">
        <name>Mg(2+)</name>
        <dbReference type="ChEBI" id="CHEBI:18420"/>
    </cofactor>
    <cofactor evidence="11">
        <name>Mn(2+)</name>
        <dbReference type="ChEBI" id="CHEBI:29035"/>
    </cofactor>
</comment>
<keyword evidence="7 11" id="KW-0460">Magnesium</keyword>
<dbReference type="EC" id="6.5.1.2" evidence="11"/>
<keyword evidence="9 11" id="KW-0234">DNA repair</keyword>
<evidence type="ECO:0000256" key="9">
    <source>
        <dbReference type="ARBA" id="ARBA00023204"/>
    </source>
</evidence>
<feature type="domain" description="BRCT" evidence="12">
    <location>
        <begin position="600"/>
        <end position="679"/>
    </location>
</feature>
<dbReference type="Gene3D" id="3.40.50.10190">
    <property type="entry name" value="BRCT domain"/>
    <property type="match status" value="1"/>
</dbReference>
<keyword evidence="3 11" id="KW-0235">DNA replication</keyword>
<dbReference type="PANTHER" id="PTHR23389">
    <property type="entry name" value="CHROMOSOME TRANSMISSION FIDELITY FACTOR 18"/>
    <property type="match status" value="1"/>
</dbReference>
<dbReference type="HAMAP" id="MF_01588">
    <property type="entry name" value="DNA_ligase_A"/>
    <property type="match status" value="1"/>
</dbReference>
<feature type="binding site" evidence="11">
    <location>
        <position position="418"/>
    </location>
    <ligand>
        <name>Zn(2+)</name>
        <dbReference type="ChEBI" id="CHEBI:29105"/>
    </ligand>
</feature>
<dbReference type="GO" id="GO:0006281">
    <property type="term" value="P:DNA repair"/>
    <property type="evidence" value="ECO:0007669"/>
    <property type="project" value="UniProtKB-KW"/>
</dbReference>
<dbReference type="OrthoDB" id="9759736at2"/>
<evidence type="ECO:0000256" key="2">
    <source>
        <dbReference type="ARBA" id="ARBA00022598"/>
    </source>
</evidence>
<dbReference type="Proteomes" id="UP000003303">
    <property type="component" value="Unassembled WGS sequence"/>
</dbReference>
<dbReference type="InterPro" id="IPR004149">
    <property type="entry name" value="Znf_DNAligase_C4"/>
</dbReference>
<dbReference type="CDD" id="cd00114">
    <property type="entry name" value="LIGANc"/>
    <property type="match status" value="1"/>
</dbReference>
<dbReference type="InterPro" id="IPR001357">
    <property type="entry name" value="BRCT_dom"/>
</dbReference>
<dbReference type="EMBL" id="ACLR01000034">
    <property type="protein sequence ID" value="EEK17605.1"/>
    <property type="molecule type" value="Genomic_DNA"/>
</dbReference>
<dbReference type="GO" id="GO:0046872">
    <property type="term" value="F:metal ion binding"/>
    <property type="evidence" value="ECO:0007669"/>
    <property type="project" value="UniProtKB-KW"/>
</dbReference>
<evidence type="ECO:0000256" key="10">
    <source>
        <dbReference type="ARBA" id="ARBA00034005"/>
    </source>
</evidence>
<keyword evidence="11" id="KW-0464">Manganese</keyword>
<evidence type="ECO:0000313" key="13">
    <source>
        <dbReference type="EMBL" id="EEK17605.1"/>
    </source>
</evidence>
<feature type="binding site" evidence="11">
    <location>
        <position position="179"/>
    </location>
    <ligand>
        <name>NAD(+)</name>
        <dbReference type="ChEBI" id="CHEBI:57540"/>
    </ligand>
</feature>
<dbReference type="NCBIfam" id="TIGR00575">
    <property type="entry name" value="dnlj"/>
    <property type="match status" value="1"/>
</dbReference>
<dbReference type="InterPro" id="IPR036420">
    <property type="entry name" value="BRCT_dom_sf"/>
</dbReference>
<evidence type="ECO:0000259" key="12">
    <source>
        <dbReference type="PROSITE" id="PS50172"/>
    </source>
</evidence>
<keyword evidence="5 11" id="KW-0227">DNA damage</keyword>
<dbReference type="InterPro" id="IPR001679">
    <property type="entry name" value="DNA_ligase"/>
</dbReference>
<accession>C2M9J9</accession>
<proteinExistence type="inferred from homology"/>
<feature type="binding site" evidence="11">
    <location>
        <position position="439"/>
    </location>
    <ligand>
        <name>Zn(2+)</name>
        <dbReference type="ChEBI" id="CHEBI:29105"/>
    </ligand>
</feature>
<keyword evidence="2 11" id="KW-0436">Ligase</keyword>
<comment type="similarity">
    <text evidence="11">Belongs to the NAD-dependent DNA ligase family. LigA subfamily.</text>
</comment>
<dbReference type="Pfam" id="PF12826">
    <property type="entry name" value="HHH_2"/>
    <property type="match status" value="1"/>
</dbReference>
<dbReference type="SMART" id="SM00292">
    <property type="entry name" value="BRCT"/>
    <property type="match status" value="1"/>
</dbReference>
<dbReference type="eggNOG" id="COG0272">
    <property type="taxonomic scope" value="Bacteria"/>
</dbReference>
<feature type="active site" description="N6-AMP-lysine intermediate" evidence="11">
    <location>
        <position position="116"/>
    </location>
</feature>
<evidence type="ECO:0000313" key="14">
    <source>
        <dbReference type="Proteomes" id="UP000003303"/>
    </source>
</evidence>
<dbReference type="InterPro" id="IPR041663">
    <property type="entry name" value="DisA/LigA_HHH"/>
</dbReference>
<feature type="binding site" evidence="11">
    <location>
        <begin position="83"/>
        <end position="84"/>
    </location>
    <ligand>
        <name>NAD(+)</name>
        <dbReference type="ChEBI" id="CHEBI:57540"/>
    </ligand>
</feature>
<evidence type="ECO:0000256" key="11">
    <source>
        <dbReference type="HAMAP-Rule" id="MF_01588"/>
    </source>
</evidence>
<comment type="caution">
    <text evidence="13">The sequence shown here is derived from an EMBL/GenBank/DDBJ whole genome shotgun (WGS) entry which is preliminary data.</text>
</comment>
<evidence type="ECO:0000256" key="8">
    <source>
        <dbReference type="ARBA" id="ARBA00023027"/>
    </source>
</evidence>
<dbReference type="CDD" id="cd17748">
    <property type="entry name" value="BRCT_DNA_ligase_like"/>
    <property type="match status" value="1"/>
</dbReference>
<feature type="binding site" evidence="11">
    <location>
        <position position="415"/>
    </location>
    <ligand>
        <name>Zn(2+)</name>
        <dbReference type="ChEBI" id="CHEBI:29105"/>
    </ligand>
</feature>
<dbReference type="InterPro" id="IPR004150">
    <property type="entry name" value="NAD_DNA_ligase_OB"/>
</dbReference>
<keyword evidence="8 11" id="KW-0520">NAD</keyword>
<gene>
    <name evidence="11 13" type="primary">ligA</name>
    <name evidence="13" type="ORF">PORUE0001_0149</name>
</gene>
<dbReference type="NCBIfam" id="NF005932">
    <property type="entry name" value="PRK07956.1"/>
    <property type="match status" value="1"/>
</dbReference>
<dbReference type="GO" id="GO:0006260">
    <property type="term" value="P:DNA replication"/>
    <property type="evidence" value="ECO:0007669"/>
    <property type="project" value="UniProtKB-KW"/>
</dbReference>
<dbReference type="PANTHER" id="PTHR23389:SF9">
    <property type="entry name" value="DNA LIGASE"/>
    <property type="match status" value="1"/>
</dbReference>
<dbReference type="SMART" id="SM00532">
    <property type="entry name" value="LIGANc"/>
    <property type="match status" value="1"/>
</dbReference>
<name>C2M9J9_9PORP</name>
<dbReference type="AlphaFoldDB" id="C2M9J9"/>
<dbReference type="GO" id="GO:0003911">
    <property type="term" value="F:DNA ligase (NAD+) activity"/>
    <property type="evidence" value="ECO:0007669"/>
    <property type="project" value="UniProtKB-UniRule"/>
</dbReference>
<feature type="binding site" evidence="11">
    <location>
        <position position="137"/>
    </location>
    <ligand>
        <name>NAD(+)</name>
        <dbReference type="ChEBI" id="CHEBI:57540"/>
    </ligand>
</feature>
<dbReference type="Gene3D" id="2.40.50.140">
    <property type="entry name" value="Nucleic acid-binding proteins"/>
    <property type="match status" value="1"/>
</dbReference>
<dbReference type="InterPro" id="IPR013839">
    <property type="entry name" value="DNAligase_adenylation"/>
</dbReference>
<dbReference type="InterPro" id="IPR010994">
    <property type="entry name" value="RuvA_2-like"/>
</dbReference>
<dbReference type="GO" id="GO:0005829">
    <property type="term" value="C:cytosol"/>
    <property type="evidence" value="ECO:0007669"/>
    <property type="project" value="TreeGrafter"/>
</dbReference>
<evidence type="ECO:0000256" key="7">
    <source>
        <dbReference type="ARBA" id="ARBA00022842"/>
    </source>
</evidence>
<dbReference type="Pfam" id="PF01653">
    <property type="entry name" value="DNA_ligase_aden"/>
    <property type="match status" value="1"/>
</dbReference>
<dbReference type="Pfam" id="PF00533">
    <property type="entry name" value="BRCT"/>
    <property type="match status" value="1"/>
</dbReference>
<evidence type="ECO:0000256" key="4">
    <source>
        <dbReference type="ARBA" id="ARBA00022723"/>
    </source>
</evidence>
<dbReference type="STRING" id="596327.PORUE0001_0149"/>
<comment type="catalytic activity">
    <reaction evidence="10 11">
        <text>NAD(+) + (deoxyribonucleotide)n-3'-hydroxyl + 5'-phospho-(deoxyribonucleotide)m = (deoxyribonucleotide)n+m + AMP + beta-nicotinamide D-nucleotide.</text>
        <dbReference type="EC" id="6.5.1.2"/>
    </reaction>
</comment>
<keyword evidence="6 11" id="KW-0862">Zinc</keyword>
<dbReference type="PIRSF" id="PIRSF001604">
    <property type="entry name" value="LigA"/>
    <property type="match status" value="1"/>
</dbReference>
<dbReference type="SUPFAM" id="SSF47781">
    <property type="entry name" value="RuvA domain 2-like"/>
    <property type="match status" value="1"/>
</dbReference>
<dbReference type="PROSITE" id="PS01056">
    <property type="entry name" value="DNA_LIGASE_N2"/>
    <property type="match status" value="1"/>
</dbReference>
<dbReference type="FunFam" id="1.10.150.20:FF:000006">
    <property type="entry name" value="DNA ligase"/>
    <property type="match status" value="1"/>
</dbReference>
<feature type="binding site" evidence="11">
    <location>
        <position position="433"/>
    </location>
    <ligand>
        <name>Zn(2+)</name>
        <dbReference type="ChEBI" id="CHEBI:29105"/>
    </ligand>
</feature>
<dbReference type="PROSITE" id="PS50172">
    <property type="entry name" value="BRCT"/>
    <property type="match status" value="1"/>
</dbReference>
<feature type="binding site" evidence="11">
    <location>
        <position position="297"/>
    </location>
    <ligand>
        <name>NAD(+)</name>
        <dbReference type="ChEBI" id="CHEBI:57540"/>
    </ligand>
</feature>
<protein>
    <recommendedName>
        <fullName evidence="11">DNA ligase</fullName>
        <ecNumber evidence="11">6.5.1.2</ecNumber>
    </recommendedName>
    <alternativeName>
        <fullName evidence="11">Polydeoxyribonucleotide synthase [NAD(+)]</fullName>
    </alternativeName>
</protein>
<dbReference type="SUPFAM" id="SSF52113">
    <property type="entry name" value="BRCT domain"/>
    <property type="match status" value="1"/>
</dbReference>
<dbReference type="InterPro" id="IPR033136">
    <property type="entry name" value="DNA_ligase_CS"/>
</dbReference>
<comment type="function">
    <text evidence="1 11">DNA ligase that catalyzes the formation of phosphodiester linkages between 5'-phosphoryl and 3'-hydroxyl groups in double-stranded DNA using NAD as a coenzyme and as the energy source for the reaction. It is essential for DNA replication and repair of damaged DNA.</text>
</comment>
<reference evidence="13 14" key="1">
    <citation type="submission" date="2009-04" db="EMBL/GenBank/DDBJ databases">
        <authorList>
            <person name="Sebastian Y."/>
            <person name="Madupu R."/>
            <person name="Durkin A.S."/>
            <person name="Torralba M."/>
            <person name="Methe B."/>
            <person name="Sutton G.G."/>
            <person name="Strausberg R.L."/>
            <person name="Nelson K.E."/>
        </authorList>
    </citation>
    <scope>NUCLEOTIDE SEQUENCE [LARGE SCALE GENOMIC DNA]</scope>
    <source>
        <strain evidence="13 14">60-3</strain>
    </source>
</reference>
<dbReference type="SUPFAM" id="SSF50249">
    <property type="entry name" value="Nucleic acid-binding proteins"/>
    <property type="match status" value="1"/>
</dbReference>
<evidence type="ECO:0000256" key="3">
    <source>
        <dbReference type="ARBA" id="ARBA00022705"/>
    </source>
</evidence>
<organism evidence="13 14">
    <name type="scientific">Porphyromonas uenonis 60-3</name>
    <dbReference type="NCBI Taxonomy" id="596327"/>
    <lineage>
        <taxon>Bacteria</taxon>
        <taxon>Pseudomonadati</taxon>
        <taxon>Bacteroidota</taxon>
        <taxon>Bacteroidia</taxon>
        <taxon>Bacteroidales</taxon>
        <taxon>Porphyromonadaceae</taxon>
        <taxon>Porphyromonas</taxon>
    </lineage>
</organism>
<feature type="binding site" evidence="11">
    <location>
        <position position="321"/>
    </location>
    <ligand>
        <name>NAD(+)</name>
        <dbReference type="ChEBI" id="CHEBI:57540"/>
    </ligand>
</feature>
<dbReference type="Pfam" id="PF03119">
    <property type="entry name" value="DNA_ligase_ZBD"/>
    <property type="match status" value="1"/>
</dbReference>
<evidence type="ECO:0000256" key="6">
    <source>
        <dbReference type="ARBA" id="ARBA00022833"/>
    </source>
</evidence>
<dbReference type="InterPro" id="IPR013840">
    <property type="entry name" value="DNAligase_N"/>
</dbReference>
<dbReference type="InterPro" id="IPR012340">
    <property type="entry name" value="NA-bd_OB-fold"/>
</dbReference>
<dbReference type="Gene3D" id="1.10.150.20">
    <property type="entry name" value="5' to 3' exonuclease, C-terminal subdomain"/>
    <property type="match status" value="2"/>
</dbReference>
<evidence type="ECO:0000256" key="5">
    <source>
        <dbReference type="ARBA" id="ARBA00022763"/>
    </source>
</evidence>
<evidence type="ECO:0000256" key="1">
    <source>
        <dbReference type="ARBA" id="ARBA00004067"/>
    </source>
</evidence>
<feature type="binding site" evidence="11">
    <location>
        <begin position="34"/>
        <end position="38"/>
    </location>
    <ligand>
        <name>NAD(+)</name>
        <dbReference type="ChEBI" id="CHEBI:57540"/>
    </ligand>
</feature>
<dbReference type="Pfam" id="PF03120">
    <property type="entry name" value="OB_DNA_ligase"/>
    <property type="match status" value="1"/>
</dbReference>
<dbReference type="Gene3D" id="3.30.470.30">
    <property type="entry name" value="DNA ligase/mRNA capping enzyme"/>
    <property type="match status" value="1"/>
</dbReference>
<dbReference type="SUPFAM" id="SSF56091">
    <property type="entry name" value="DNA ligase/mRNA capping enzyme, catalytic domain"/>
    <property type="match status" value="1"/>
</dbReference>